<keyword evidence="2" id="KW-0547">Nucleotide-binding</keyword>
<sequence>MIDAGGEARAAFRRDGELDLLPTNRLADVQTMHAMSVHRSQGSQFDRVTLILPPVDSPLLTRELLYTAVTRAKEHVRIVGTRDALAQAIERPVVRASGLRTRR</sequence>
<dbReference type="GO" id="GO:0004386">
    <property type="term" value="F:helicase activity"/>
    <property type="evidence" value="ECO:0007669"/>
    <property type="project" value="UniProtKB-KW"/>
</dbReference>
<dbReference type="KEGG" id="sgrg:L0C25_19410"/>
<dbReference type="SUPFAM" id="SSF52540">
    <property type="entry name" value="P-loop containing nucleoside triphosphate hydrolases"/>
    <property type="match status" value="1"/>
</dbReference>
<protein>
    <submittedName>
        <fullName evidence="2">ATP-dependent RecD-like DNA helicase</fullName>
    </submittedName>
</protein>
<accession>A0AA46YJK7</accession>
<dbReference type="Pfam" id="PF13538">
    <property type="entry name" value="UvrD_C_2"/>
    <property type="match status" value="1"/>
</dbReference>
<reference evidence="2" key="1">
    <citation type="submission" date="2022-01" db="EMBL/GenBank/DDBJ databases">
        <title>Nocardioidaceae gen. sp. A5X3R13.</title>
        <authorList>
            <person name="Lopez Marin M.A."/>
            <person name="Uhlik O."/>
        </authorList>
    </citation>
    <scope>NUCLEOTIDE SEQUENCE</scope>
    <source>
        <strain evidence="2">A5X3R13</strain>
    </source>
</reference>
<dbReference type="AlphaFoldDB" id="A0AA46YJK7"/>
<dbReference type="InterPro" id="IPR027417">
    <property type="entry name" value="P-loop_NTPase"/>
</dbReference>
<feature type="domain" description="UvrD-like helicase C-terminal" evidence="1">
    <location>
        <begin position="33"/>
        <end position="79"/>
    </location>
</feature>
<organism evidence="2 3">
    <name type="scientific">Solicola gregarius</name>
    <dbReference type="NCBI Taxonomy" id="2908642"/>
    <lineage>
        <taxon>Bacteria</taxon>
        <taxon>Bacillati</taxon>
        <taxon>Actinomycetota</taxon>
        <taxon>Actinomycetes</taxon>
        <taxon>Propionibacteriales</taxon>
        <taxon>Nocardioidaceae</taxon>
        <taxon>Solicola</taxon>
    </lineage>
</organism>
<evidence type="ECO:0000313" key="2">
    <source>
        <dbReference type="EMBL" id="UYM04680.1"/>
    </source>
</evidence>
<proteinExistence type="predicted"/>
<gene>
    <name evidence="2" type="ORF">L0C25_19410</name>
</gene>
<dbReference type="Gene3D" id="3.40.50.300">
    <property type="entry name" value="P-loop containing nucleotide triphosphate hydrolases"/>
    <property type="match status" value="1"/>
</dbReference>
<dbReference type="Proteomes" id="UP001164390">
    <property type="component" value="Chromosome"/>
</dbReference>
<name>A0AA46YJK7_9ACTN</name>
<dbReference type="InterPro" id="IPR027785">
    <property type="entry name" value="UvrD-like_helicase_C"/>
</dbReference>
<dbReference type="RefSeq" id="WP_271633438.1">
    <property type="nucleotide sequence ID" value="NZ_CP094970.1"/>
</dbReference>
<keyword evidence="2" id="KW-0378">Hydrolase</keyword>
<keyword evidence="2" id="KW-0067">ATP-binding</keyword>
<evidence type="ECO:0000313" key="3">
    <source>
        <dbReference type="Proteomes" id="UP001164390"/>
    </source>
</evidence>
<evidence type="ECO:0000259" key="1">
    <source>
        <dbReference type="Pfam" id="PF13538"/>
    </source>
</evidence>
<keyword evidence="3" id="KW-1185">Reference proteome</keyword>
<dbReference type="CDD" id="cd18809">
    <property type="entry name" value="SF1_C_RecD"/>
    <property type="match status" value="1"/>
</dbReference>
<dbReference type="EMBL" id="CP094970">
    <property type="protein sequence ID" value="UYM04680.1"/>
    <property type="molecule type" value="Genomic_DNA"/>
</dbReference>
<keyword evidence="2" id="KW-0347">Helicase</keyword>